<evidence type="ECO:0000313" key="2">
    <source>
        <dbReference type="Proteomes" id="UP000177871"/>
    </source>
</evidence>
<dbReference type="STRING" id="1798381.A2721_01900"/>
<dbReference type="SUPFAM" id="SSF53756">
    <property type="entry name" value="UDP-Glycosyltransferase/glycogen phosphorylase"/>
    <property type="match status" value="1"/>
</dbReference>
<dbReference type="AlphaFoldDB" id="A0A1F6A361"/>
<protein>
    <recommendedName>
        <fullName evidence="3">Glycosyltransferase subfamily 4-like N-terminal domain-containing protein</fullName>
    </recommendedName>
</protein>
<evidence type="ECO:0000313" key="1">
    <source>
        <dbReference type="EMBL" id="OGG19151.1"/>
    </source>
</evidence>
<proteinExistence type="predicted"/>
<gene>
    <name evidence="1" type="ORF">A2721_01900</name>
</gene>
<sequence>MKIVIDARFWGPKHTGLGIYTQKLVENLAKIDHQNDYTLLVRQKVDSPFKQKIVDADAYSLKEQLVLPLTLYALSPDLVHFPSINVPIFYFGKYVVTVHDLIKHDSRGRETTTKDPLIYWIKYLVYRCVFWWATSFAKAIMVPSNEVKKRLNKPNVYVTYESA</sequence>
<reference evidence="1 2" key="1">
    <citation type="journal article" date="2016" name="Nat. Commun.">
        <title>Thousands of microbial genomes shed light on interconnected biogeochemical processes in an aquifer system.</title>
        <authorList>
            <person name="Anantharaman K."/>
            <person name="Brown C.T."/>
            <person name="Hug L.A."/>
            <person name="Sharon I."/>
            <person name="Castelle C.J."/>
            <person name="Probst A.J."/>
            <person name="Thomas B.C."/>
            <person name="Singh A."/>
            <person name="Wilkins M.J."/>
            <person name="Karaoz U."/>
            <person name="Brodie E.L."/>
            <person name="Williams K.H."/>
            <person name="Hubbard S.S."/>
            <person name="Banfield J.F."/>
        </authorList>
    </citation>
    <scope>NUCLEOTIDE SEQUENCE [LARGE SCALE GENOMIC DNA]</scope>
</reference>
<organism evidence="1 2">
    <name type="scientific">Candidatus Gottesmanbacteria bacterium RIFCSPHIGHO2_01_FULL_47_48</name>
    <dbReference type="NCBI Taxonomy" id="1798381"/>
    <lineage>
        <taxon>Bacteria</taxon>
        <taxon>Candidatus Gottesmaniibacteriota</taxon>
    </lineage>
</organism>
<evidence type="ECO:0008006" key="3">
    <source>
        <dbReference type="Google" id="ProtNLM"/>
    </source>
</evidence>
<accession>A0A1F6A361</accession>
<name>A0A1F6A361_9BACT</name>
<comment type="caution">
    <text evidence="1">The sequence shown here is derived from an EMBL/GenBank/DDBJ whole genome shotgun (WGS) entry which is preliminary data.</text>
</comment>
<dbReference type="EMBL" id="MFJK01000009">
    <property type="protein sequence ID" value="OGG19151.1"/>
    <property type="molecule type" value="Genomic_DNA"/>
</dbReference>
<dbReference type="Proteomes" id="UP000177871">
    <property type="component" value="Unassembled WGS sequence"/>
</dbReference>